<dbReference type="Gene3D" id="3.40.50.720">
    <property type="entry name" value="NAD(P)-binding Rossmann-like Domain"/>
    <property type="match status" value="1"/>
</dbReference>
<dbReference type="RefSeq" id="WP_145287268.1">
    <property type="nucleotide sequence ID" value="NZ_CP036291.1"/>
</dbReference>
<dbReference type="AlphaFoldDB" id="A0A518DEI9"/>
<keyword evidence="2" id="KW-0560">Oxidoreductase</keyword>
<evidence type="ECO:0000313" key="3">
    <source>
        <dbReference type="Proteomes" id="UP000317429"/>
    </source>
</evidence>
<dbReference type="OrthoDB" id="248827at2"/>
<dbReference type="PANTHER" id="PTHR42760:SF40">
    <property type="entry name" value="3-OXOACYL-[ACYL-CARRIER-PROTEIN] REDUCTASE, CHLOROPLASTIC"/>
    <property type="match status" value="1"/>
</dbReference>
<dbReference type="SUPFAM" id="SSF51735">
    <property type="entry name" value="NAD(P)-binding Rossmann-fold domains"/>
    <property type="match status" value="1"/>
</dbReference>
<dbReference type="EMBL" id="CP036291">
    <property type="protein sequence ID" value="QDU89890.1"/>
    <property type="molecule type" value="Genomic_DNA"/>
</dbReference>
<dbReference type="KEGG" id="pnd:Pla175_32870"/>
<dbReference type="InterPro" id="IPR036291">
    <property type="entry name" value="NAD(P)-bd_dom_sf"/>
</dbReference>
<organism evidence="2 3">
    <name type="scientific">Pirellulimonas nuda</name>
    <dbReference type="NCBI Taxonomy" id="2528009"/>
    <lineage>
        <taxon>Bacteria</taxon>
        <taxon>Pseudomonadati</taxon>
        <taxon>Planctomycetota</taxon>
        <taxon>Planctomycetia</taxon>
        <taxon>Pirellulales</taxon>
        <taxon>Lacipirellulaceae</taxon>
        <taxon>Pirellulimonas</taxon>
    </lineage>
</organism>
<proteinExistence type="inferred from homology"/>
<evidence type="ECO:0000313" key="2">
    <source>
        <dbReference type="EMBL" id="QDU89890.1"/>
    </source>
</evidence>
<reference evidence="2 3" key="1">
    <citation type="submission" date="2019-02" db="EMBL/GenBank/DDBJ databases">
        <title>Deep-cultivation of Planctomycetes and their phenomic and genomic characterization uncovers novel biology.</title>
        <authorList>
            <person name="Wiegand S."/>
            <person name="Jogler M."/>
            <person name="Boedeker C."/>
            <person name="Pinto D."/>
            <person name="Vollmers J."/>
            <person name="Rivas-Marin E."/>
            <person name="Kohn T."/>
            <person name="Peeters S.H."/>
            <person name="Heuer A."/>
            <person name="Rast P."/>
            <person name="Oberbeckmann S."/>
            <person name="Bunk B."/>
            <person name="Jeske O."/>
            <person name="Meyerdierks A."/>
            <person name="Storesund J.E."/>
            <person name="Kallscheuer N."/>
            <person name="Luecker S."/>
            <person name="Lage O.M."/>
            <person name="Pohl T."/>
            <person name="Merkel B.J."/>
            <person name="Hornburger P."/>
            <person name="Mueller R.-W."/>
            <person name="Bruemmer F."/>
            <person name="Labrenz M."/>
            <person name="Spormann A.M."/>
            <person name="Op den Camp H."/>
            <person name="Overmann J."/>
            <person name="Amann R."/>
            <person name="Jetten M.S.M."/>
            <person name="Mascher T."/>
            <person name="Medema M.H."/>
            <person name="Devos D.P."/>
            <person name="Kaster A.-K."/>
            <person name="Ovreas L."/>
            <person name="Rohde M."/>
            <person name="Galperin M.Y."/>
            <person name="Jogler C."/>
        </authorList>
    </citation>
    <scope>NUCLEOTIDE SEQUENCE [LARGE SCALE GENOMIC DNA]</scope>
    <source>
        <strain evidence="2 3">Pla175</strain>
    </source>
</reference>
<dbReference type="PANTHER" id="PTHR42760">
    <property type="entry name" value="SHORT-CHAIN DEHYDROGENASES/REDUCTASES FAMILY MEMBER"/>
    <property type="match status" value="1"/>
</dbReference>
<gene>
    <name evidence="2" type="primary">fabG_6</name>
    <name evidence="2" type="ORF">Pla175_32870</name>
</gene>
<dbReference type="PRINTS" id="PR00081">
    <property type="entry name" value="GDHRDH"/>
</dbReference>
<accession>A0A518DEI9</accession>
<dbReference type="GO" id="GO:0004316">
    <property type="term" value="F:3-oxoacyl-[acyl-carrier-protein] reductase (NADPH) activity"/>
    <property type="evidence" value="ECO:0007669"/>
    <property type="project" value="UniProtKB-EC"/>
</dbReference>
<dbReference type="CDD" id="cd05233">
    <property type="entry name" value="SDR_c"/>
    <property type="match status" value="1"/>
</dbReference>
<dbReference type="GO" id="GO:0030497">
    <property type="term" value="P:fatty acid elongation"/>
    <property type="evidence" value="ECO:0007669"/>
    <property type="project" value="TreeGrafter"/>
</dbReference>
<dbReference type="InterPro" id="IPR002347">
    <property type="entry name" value="SDR_fam"/>
</dbReference>
<dbReference type="EC" id="1.1.1.100" evidence="2"/>
<keyword evidence="3" id="KW-1185">Reference proteome</keyword>
<comment type="similarity">
    <text evidence="1">Belongs to the short-chain dehydrogenases/reductases (SDR) family.</text>
</comment>
<name>A0A518DEI9_9BACT</name>
<protein>
    <submittedName>
        <fullName evidence="2">3-oxoacyl-[acyl-carrier-protein] reductase FabG</fullName>
        <ecNumber evidence="2">1.1.1.100</ecNumber>
    </submittedName>
</protein>
<sequence>MNRTLKNQSAVVTGASSGIGRAVALTLAGAGANVLLHARGSADALGEAAAQCRGLGVAAETVLADLGDPAGCDRLIEAALAWRPIDIWVHCAGADVLTGDAARLSFDQKLELLWRVDVQGAIRCCRAVGRQMRERGGAIVTVGWDQAAHGMEGESGEMFATVKAAVAAFSRSLAKSLAPTVRVNCVAPGWIATAWGQNAPPAWAARARREALVGRWGRPEDVANAVLYLVSPAAAFVNAQVLEVNGGFSGASSLADRAD</sequence>
<dbReference type="Pfam" id="PF13561">
    <property type="entry name" value="adh_short_C2"/>
    <property type="match status" value="1"/>
</dbReference>
<dbReference type="Proteomes" id="UP000317429">
    <property type="component" value="Chromosome"/>
</dbReference>
<evidence type="ECO:0000256" key="1">
    <source>
        <dbReference type="ARBA" id="ARBA00006484"/>
    </source>
</evidence>